<dbReference type="Proteomes" id="UP001150062">
    <property type="component" value="Unassembled WGS sequence"/>
</dbReference>
<keyword evidence="2" id="KW-1185">Reference proteome</keyword>
<evidence type="ECO:0000313" key="2">
    <source>
        <dbReference type="Proteomes" id="UP001150062"/>
    </source>
</evidence>
<organism evidence="1 2">
    <name type="scientific">Anaeramoeba flamelloides</name>
    <dbReference type="NCBI Taxonomy" id="1746091"/>
    <lineage>
        <taxon>Eukaryota</taxon>
        <taxon>Metamonada</taxon>
        <taxon>Anaeramoebidae</taxon>
        <taxon>Anaeramoeba</taxon>
    </lineage>
</organism>
<name>A0ABQ8X977_9EUKA</name>
<gene>
    <name evidence="1" type="ORF">M0813_08049</name>
</gene>
<reference evidence="1" key="1">
    <citation type="submission" date="2022-08" db="EMBL/GenBank/DDBJ databases">
        <title>Novel sulfate-reducing endosymbionts in the free-living metamonad Anaeramoeba.</title>
        <authorList>
            <person name="Jerlstrom-Hultqvist J."/>
            <person name="Cepicka I."/>
            <person name="Gallot-Lavallee L."/>
            <person name="Salas-Leiva D."/>
            <person name="Curtis B.A."/>
            <person name="Zahonova K."/>
            <person name="Pipaliya S."/>
            <person name="Dacks J."/>
            <person name="Roger A.J."/>
        </authorList>
    </citation>
    <scope>NUCLEOTIDE SEQUENCE</scope>
    <source>
        <strain evidence="1">Schooner1</strain>
    </source>
</reference>
<protein>
    <submittedName>
        <fullName evidence="1">Uncharacterized protein</fullName>
    </submittedName>
</protein>
<accession>A0ABQ8X977</accession>
<proteinExistence type="predicted"/>
<sequence>MELIKSMMLWFRISIGKSISRSNLVPVYSTNFPTLIWFQATTFPSSVSLHNKPFSKRPFQATFVGDHSFVVLNQPLPI</sequence>
<comment type="caution">
    <text evidence="1">The sequence shown here is derived from an EMBL/GenBank/DDBJ whole genome shotgun (WGS) entry which is preliminary data.</text>
</comment>
<evidence type="ECO:0000313" key="1">
    <source>
        <dbReference type="EMBL" id="KAJ6229132.1"/>
    </source>
</evidence>
<dbReference type="EMBL" id="JAOAOG010000323">
    <property type="protein sequence ID" value="KAJ6229132.1"/>
    <property type="molecule type" value="Genomic_DNA"/>
</dbReference>